<dbReference type="EMBL" id="JAPWTK010000001">
    <property type="protein sequence ID" value="KAJ8963222.1"/>
    <property type="molecule type" value="Genomic_DNA"/>
</dbReference>
<dbReference type="Proteomes" id="UP001162162">
    <property type="component" value="Unassembled WGS sequence"/>
</dbReference>
<organism evidence="3 4">
    <name type="scientific">Aromia moschata</name>
    <dbReference type="NCBI Taxonomy" id="1265417"/>
    <lineage>
        <taxon>Eukaryota</taxon>
        <taxon>Metazoa</taxon>
        <taxon>Ecdysozoa</taxon>
        <taxon>Arthropoda</taxon>
        <taxon>Hexapoda</taxon>
        <taxon>Insecta</taxon>
        <taxon>Pterygota</taxon>
        <taxon>Neoptera</taxon>
        <taxon>Endopterygota</taxon>
        <taxon>Coleoptera</taxon>
        <taxon>Polyphaga</taxon>
        <taxon>Cucujiformia</taxon>
        <taxon>Chrysomeloidea</taxon>
        <taxon>Cerambycidae</taxon>
        <taxon>Cerambycinae</taxon>
        <taxon>Callichromatini</taxon>
        <taxon>Aromia</taxon>
    </lineage>
</organism>
<dbReference type="SUPFAM" id="SSF82895">
    <property type="entry name" value="TSP-1 type 1 repeat"/>
    <property type="match status" value="1"/>
</dbReference>
<dbReference type="Pfam" id="PF00090">
    <property type="entry name" value="TSP_1"/>
    <property type="match status" value="1"/>
</dbReference>
<dbReference type="PANTHER" id="PTHR13723">
    <property type="entry name" value="ADAMTS A DISINTEGRIN AND METALLOPROTEASE WITH THROMBOSPONDIN MOTIFS PROTEASE"/>
    <property type="match status" value="1"/>
</dbReference>
<gene>
    <name evidence="3" type="ORF">NQ318_018688</name>
</gene>
<dbReference type="InterPro" id="IPR050439">
    <property type="entry name" value="ADAMTS_ADAMTS-like"/>
</dbReference>
<dbReference type="PRINTS" id="PR01705">
    <property type="entry name" value="TSP1REPEAT"/>
</dbReference>
<evidence type="ECO:0000256" key="1">
    <source>
        <dbReference type="ARBA" id="ARBA00004613"/>
    </source>
</evidence>
<keyword evidence="2" id="KW-0964">Secreted</keyword>
<comment type="subcellular location">
    <subcellularLocation>
        <location evidence="1">Secreted</location>
    </subcellularLocation>
</comment>
<name>A0AAV8ZI06_9CUCU</name>
<dbReference type="PANTHER" id="PTHR13723:SF313">
    <property type="entry name" value="PEPTIDASE M12B DOMAIN-CONTAINING PROTEIN"/>
    <property type="match status" value="1"/>
</dbReference>
<evidence type="ECO:0000313" key="3">
    <source>
        <dbReference type="EMBL" id="KAJ8963222.1"/>
    </source>
</evidence>
<comment type="caution">
    <text evidence="3">The sequence shown here is derived from an EMBL/GenBank/DDBJ whole genome shotgun (WGS) entry which is preliminary data.</text>
</comment>
<dbReference type="AlphaFoldDB" id="A0AAV8ZI06"/>
<dbReference type="InterPro" id="IPR000884">
    <property type="entry name" value="TSP1_rpt"/>
</dbReference>
<keyword evidence="4" id="KW-1185">Reference proteome</keyword>
<dbReference type="PROSITE" id="PS50092">
    <property type="entry name" value="TSP1"/>
    <property type="match status" value="1"/>
</dbReference>
<dbReference type="Gene3D" id="2.20.100.10">
    <property type="entry name" value="Thrombospondin type-1 (TSP1) repeat"/>
    <property type="match status" value="1"/>
</dbReference>
<reference evidence="3" key="1">
    <citation type="journal article" date="2023" name="Insect Mol. Biol.">
        <title>Genome sequencing provides insights into the evolution of gene families encoding plant cell wall-degrading enzymes in longhorned beetles.</title>
        <authorList>
            <person name="Shin N.R."/>
            <person name="Okamura Y."/>
            <person name="Kirsch R."/>
            <person name="Pauchet Y."/>
        </authorList>
    </citation>
    <scope>NUCLEOTIDE SEQUENCE</scope>
    <source>
        <strain evidence="3">AMC_N1</strain>
    </source>
</reference>
<dbReference type="GO" id="GO:0005576">
    <property type="term" value="C:extracellular region"/>
    <property type="evidence" value="ECO:0007669"/>
    <property type="project" value="UniProtKB-SubCell"/>
</dbReference>
<evidence type="ECO:0000256" key="2">
    <source>
        <dbReference type="ARBA" id="ARBA00022525"/>
    </source>
</evidence>
<proteinExistence type="predicted"/>
<sequence length="122" mass="13673">MNVPVLEKRSATSIGILAYRTSWILNGYEKEIAASDFRELSSQLEEVDSRAGGWSSWSEWSPCSRSCDGGAAHQLRTCTTGSCRGEHVRYKICNMETDPEIFYRSFPTQTLEKTSGVTIKII</sequence>
<accession>A0AAV8ZI06</accession>
<dbReference type="SMART" id="SM00209">
    <property type="entry name" value="TSP1"/>
    <property type="match status" value="1"/>
</dbReference>
<evidence type="ECO:0000313" key="4">
    <source>
        <dbReference type="Proteomes" id="UP001162162"/>
    </source>
</evidence>
<protein>
    <submittedName>
        <fullName evidence="3">Uncharacterized protein</fullName>
    </submittedName>
</protein>
<dbReference type="GO" id="GO:0031012">
    <property type="term" value="C:extracellular matrix"/>
    <property type="evidence" value="ECO:0007669"/>
    <property type="project" value="TreeGrafter"/>
</dbReference>
<dbReference type="InterPro" id="IPR036383">
    <property type="entry name" value="TSP1_rpt_sf"/>
</dbReference>